<organism evidence="1 2">
    <name type="scientific">Subtercola lobariae</name>
    <dbReference type="NCBI Taxonomy" id="1588641"/>
    <lineage>
        <taxon>Bacteria</taxon>
        <taxon>Bacillati</taxon>
        <taxon>Actinomycetota</taxon>
        <taxon>Actinomycetes</taxon>
        <taxon>Micrococcales</taxon>
        <taxon>Microbacteriaceae</taxon>
        <taxon>Subtercola</taxon>
    </lineage>
</organism>
<dbReference type="Pfam" id="PF13692">
    <property type="entry name" value="Glyco_trans_1_4"/>
    <property type="match status" value="1"/>
</dbReference>
<dbReference type="CDD" id="cd03801">
    <property type="entry name" value="GT4_PimA-like"/>
    <property type="match status" value="1"/>
</dbReference>
<dbReference type="PANTHER" id="PTHR12526:SF635">
    <property type="entry name" value="GLYCOSYL TRANSFERASE GROUP 1"/>
    <property type="match status" value="1"/>
</dbReference>
<protein>
    <submittedName>
        <fullName evidence="1">Glycosyl transferase family 1</fullName>
    </submittedName>
</protein>
<reference evidence="1 2" key="1">
    <citation type="journal article" date="2014" name="Int. J. Syst. Evol. Microbiol.">
        <title>Complete genome sequence of Corynebacterium casei LMG S-19264T (=DSM 44701T), isolated from a smear-ripened cheese.</title>
        <authorList>
            <consortium name="US DOE Joint Genome Institute (JGI-PGF)"/>
            <person name="Walter F."/>
            <person name="Albersmeier A."/>
            <person name="Kalinowski J."/>
            <person name="Ruckert C."/>
        </authorList>
    </citation>
    <scope>NUCLEOTIDE SEQUENCE [LARGE SCALE GENOMIC DNA]</scope>
    <source>
        <strain evidence="1 2">CGMCC 1.12976</strain>
    </source>
</reference>
<dbReference type="SUPFAM" id="SSF53756">
    <property type="entry name" value="UDP-Glycosyltransferase/glycogen phosphorylase"/>
    <property type="match status" value="1"/>
</dbReference>
<dbReference type="Gene3D" id="3.40.50.2000">
    <property type="entry name" value="Glycogen Phosphorylase B"/>
    <property type="match status" value="1"/>
</dbReference>
<dbReference type="RefSeq" id="WP_188673054.1">
    <property type="nucleotide sequence ID" value="NZ_BMGP01000001.1"/>
</dbReference>
<accession>A0A917EW54</accession>
<name>A0A917EW54_9MICO</name>
<dbReference type="EMBL" id="BMGP01000001">
    <property type="protein sequence ID" value="GGF13868.1"/>
    <property type="molecule type" value="Genomic_DNA"/>
</dbReference>
<dbReference type="GO" id="GO:0016757">
    <property type="term" value="F:glycosyltransferase activity"/>
    <property type="evidence" value="ECO:0007669"/>
    <property type="project" value="TreeGrafter"/>
</dbReference>
<comment type="caution">
    <text evidence="1">The sequence shown here is derived from an EMBL/GenBank/DDBJ whole genome shotgun (WGS) entry which is preliminary data.</text>
</comment>
<sequence length="354" mass="38382">MSDVTLDIAFPVERHVDDWQYRHAQGKVPGFWPYGLDGLGRYVDRLRAQAVAEPDTLARARARLTRRGRHPEPALRWNAGETRPTRDIALSWDENAARRMLAACPRPEMYCGVIWATDAAARGADISAIRRVLRLMSGMWVISSGQQAALVELVGENGPPVGFFRFGVDETFFTFHRPPTTPLVLSIGGDRDRDTETLFAALGRVHELAPETEIVVQTSSTLPPPAGVRTIERVSHVELAALYARASVVAIATRQNLHASGMTVSLEAMASGRPVVISDTPGIRDYVQGSPIGRSPQTGLLVPVGDAGAMAAQIVALLNDPELCAALGRGGRQVVETELNTTHMVRELAAFIGL</sequence>
<evidence type="ECO:0000313" key="2">
    <source>
        <dbReference type="Proteomes" id="UP000598775"/>
    </source>
</evidence>
<dbReference type="AlphaFoldDB" id="A0A917EW54"/>
<dbReference type="PANTHER" id="PTHR12526">
    <property type="entry name" value="GLYCOSYLTRANSFERASE"/>
    <property type="match status" value="1"/>
</dbReference>
<evidence type="ECO:0000313" key="1">
    <source>
        <dbReference type="EMBL" id="GGF13868.1"/>
    </source>
</evidence>
<proteinExistence type="predicted"/>
<gene>
    <name evidence="1" type="ORF">GCM10011399_04680</name>
</gene>
<dbReference type="Proteomes" id="UP000598775">
    <property type="component" value="Unassembled WGS sequence"/>
</dbReference>
<keyword evidence="2" id="KW-1185">Reference proteome</keyword>
<keyword evidence="1" id="KW-0808">Transferase</keyword>